<dbReference type="Proteomes" id="UP001139521">
    <property type="component" value="Unassembled WGS sequence"/>
</dbReference>
<keyword evidence="1" id="KW-0732">Signal</keyword>
<evidence type="ECO:0000259" key="2">
    <source>
        <dbReference type="Pfam" id="PF19089"/>
    </source>
</evidence>
<dbReference type="InterPro" id="IPR045916">
    <property type="entry name" value="DUF5777"/>
</dbReference>
<feature type="chain" id="PRO_5040872603" evidence="1">
    <location>
        <begin position="20"/>
        <end position="292"/>
    </location>
</feature>
<keyword evidence="4" id="KW-1185">Reference proteome</keyword>
<proteinExistence type="predicted"/>
<evidence type="ECO:0000313" key="4">
    <source>
        <dbReference type="Proteomes" id="UP001139521"/>
    </source>
</evidence>
<gene>
    <name evidence="3" type="ORF">L1967_00635</name>
</gene>
<dbReference type="Pfam" id="PF19089">
    <property type="entry name" value="DUF5777"/>
    <property type="match status" value="1"/>
</dbReference>
<accession>A0A9X1ZSD0</accession>
<comment type="caution">
    <text evidence="3">The sequence shown here is derived from an EMBL/GenBank/DDBJ whole genome shotgun (WGS) entry which is preliminary data.</text>
</comment>
<evidence type="ECO:0000256" key="1">
    <source>
        <dbReference type="SAM" id="SignalP"/>
    </source>
</evidence>
<feature type="domain" description="DUF5777" evidence="2">
    <location>
        <begin position="41"/>
        <end position="286"/>
    </location>
</feature>
<dbReference type="SUPFAM" id="SSF56935">
    <property type="entry name" value="Porins"/>
    <property type="match status" value="1"/>
</dbReference>
<protein>
    <submittedName>
        <fullName evidence="3">DUF5777 family beta-barrel protein</fullName>
    </submittedName>
</protein>
<organism evidence="3 4">
    <name type="scientific">Zunongwangia pacifica</name>
    <dbReference type="NCBI Taxonomy" id="2911062"/>
    <lineage>
        <taxon>Bacteria</taxon>
        <taxon>Pseudomonadati</taxon>
        <taxon>Bacteroidota</taxon>
        <taxon>Flavobacteriia</taxon>
        <taxon>Flavobacteriales</taxon>
        <taxon>Flavobacteriaceae</taxon>
        <taxon>Zunongwangia</taxon>
    </lineage>
</organism>
<dbReference type="EMBL" id="JAKHSK010000001">
    <property type="protein sequence ID" value="MCL6216788.1"/>
    <property type="molecule type" value="Genomic_DNA"/>
</dbReference>
<dbReference type="AlphaFoldDB" id="A0A9X1ZSD0"/>
<name>A0A9X1ZSD0_9FLAO</name>
<feature type="signal peptide" evidence="1">
    <location>
        <begin position="1"/>
        <end position="19"/>
    </location>
</feature>
<reference evidence="3" key="1">
    <citation type="submission" date="2022-01" db="EMBL/GenBank/DDBJ databases">
        <title>Genome sequencing of Zunongwangia sp. M21534 genome.</title>
        <authorList>
            <person name="Chen Y."/>
            <person name="Dong C."/>
            <person name="Shao Z."/>
        </authorList>
    </citation>
    <scope>NUCLEOTIDE SEQUENCE</scope>
    <source>
        <strain evidence="3">MCCC M21534</strain>
    </source>
</reference>
<sequence>MKKILYILPFLIFSVTASAQNQMSILEDETPVETTPVSATFKGTRIINGHSIENRKQGVLEFLISHRFGRTNDGIDQLFGLDESNIRFALEYALTDDLTLGLGRSSFEKTLDGFAKYRLLKQTTGVKPTPVSISVFGSIIRKTIKNYAPDEKPDFSDRLYYTSQLLIARKFSDKFSLQLTPTYIHKNSVQKNQDPHDIFAIGTGARMKLSKRVSFNAEYFYTINPLKSIDTKNSFAVSVDIETGGHVFQIMLSNAITMVENSFITETTDSFFKGDIHLGFNISRAFQVSHKN</sequence>
<dbReference type="RefSeq" id="WP_249599781.1">
    <property type="nucleotide sequence ID" value="NZ_JAKHSK010000001.1"/>
</dbReference>
<evidence type="ECO:0000313" key="3">
    <source>
        <dbReference type="EMBL" id="MCL6216788.1"/>
    </source>
</evidence>